<dbReference type="InterPro" id="IPR050352">
    <property type="entry name" value="ABCG_transporters"/>
</dbReference>
<keyword evidence="4 6" id="KW-1133">Transmembrane helix</keyword>
<dbReference type="EMBL" id="LEKV01005099">
    <property type="protein sequence ID" value="KVH90565.1"/>
    <property type="molecule type" value="Genomic_DNA"/>
</dbReference>
<feature type="transmembrane region" description="Helical" evidence="6">
    <location>
        <begin position="119"/>
        <end position="138"/>
    </location>
</feature>
<keyword evidence="3 6" id="KW-0812">Transmembrane</keyword>
<dbReference type="AlphaFoldDB" id="A0A124SBG6"/>
<protein>
    <submittedName>
        <fullName evidence="8">ABC-2 type transporter</fullName>
    </submittedName>
</protein>
<sequence length="142" mass="15667">FLLVPNPKCSFTDRDVVLHCCVVGIFPSFHKKEAKLKNMRGADMYKLSAYFMARTTSDLPLDLLLPLLFLLIGYFMVGLIPATESLFQTMLIVFLFLCIVAAHGLGLAIGAALMDLNKATTLAAVTIMAFIMVGGYFMKVKH</sequence>
<dbReference type="GO" id="GO:0016020">
    <property type="term" value="C:membrane"/>
    <property type="evidence" value="ECO:0007669"/>
    <property type="project" value="UniProtKB-SubCell"/>
</dbReference>
<evidence type="ECO:0000256" key="2">
    <source>
        <dbReference type="ARBA" id="ARBA00022448"/>
    </source>
</evidence>
<feature type="non-terminal residue" evidence="8">
    <location>
        <position position="1"/>
    </location>
</feature>
<gene>
    <name evidence="8" type="ORF">Ccrd_007428</name>
</gene>
<evidence type="ECO:0000313" key="8">
    <source>
        <dbReference type="EMBL" id="KVH90565.1"/>
    </source>
</evidence>
<dbReference type="PANTHER" id="PTHR48041">
    <property type="entry name" value="ABC TRANSPORTER G FAMILY MEMBER 28"/>
    <property type="match status" value="1"/>
</dbReference>
<keyword evidence="9" id="KW-1185">Reference proteome</keyword>
<dbReference type="InterPro" id="IPR013525">
    <property type="entry name" value="ABC2_TM"/>
</dbReference>
<comment type="subcellular location">
    <subcellularLocation>
        <location evidence="1">Membrane</location>
        <topology evidence="1">Multi-pass membrane protein</topology>
    </subcellularLocation>
</comment>
<keyword evidence="5 6" id="KW-0472">Membrane</keyword>
<feature type="transmembrane region" description="Helical" evidence="6">
    <location>
        <begin position="63"/>
        <end position="82"/>
    </location>
</feature>
<evidence type="ECO:0000313" key="9">
    <source>
        <dbReference type="Proteomes" id="UP000243975"/>
    </source>
</evidence>
<evidence type="ECO:0000256" key="3">
    <source>
        <dbReference type="ARBA" id="ARBA00022692"/>
    </source>
</evidence>
<evidence type="ECO:0000256" key="5">
    <source>
        <dbReference type="ARBA" id="ARBA00023136"/>
    </source>
</evidence>
<name>A0A124SBG6_CYNCS</name>
<accession>A0A124SBG6</accession>
<feature type="domain" description="ABC-2 type transporter transmembrane" evidence="7">
    <location>
        <begin position="21"/>
        <end position="140"/>
    </location>
</feature>
<feature type="transmembrane region" description="Helical" evidence="6">
    <location>
        <begin position="89"/>
        <end position="113"/>
    </location>
</feature>
<organism evidence="8 9">
    <name type="scientific">Cynara cardunculus var. scolymus</name>
    <name type="common">Globe artichoke</name>
    <name type="synonym">Cynara scolymus</name>
    <dbReference type="NCBI Taxonomy" id="59895"/>
    <lineage>
        <taxon>Eukaryota</taxon>
        <taxon>Viridiplantae</taxon>
        <taxon>Streptophyta</taxon>
        <taxon>Embryophyta</taxon>
        <taxon>Tracheophyta</taxon>
        <taxon>Spermatophyta</taxon>
        <taxon>Magnoliopsida</taxon>
        <taxon>eudicotyledons</taxon>
        <taxon>Gunneridae</taxon>
        <taxon>Pentapetalae</taxon>
        <taxon>asterids</taxon>
        <taxon>campanulids</taxon>
        <taxon>Asterales</taxon>
        <taxon>Asteraceae</taxon>
        <taxon>Carduoideae</taxon>
        <taxon>Cardueae</taxon>
        <taxon>Carduinae</taxon>
        <taxon>Cynara</taxon>
    </lineage>
</organism>
<dbReference type="Proteomes" id="UP000243975">
    <property type="component" value="Unassembled WGS sequence"/>
</dbReference>
<comment type="caution">
    <text evidence="8">The sequence shown here is derived from an EMBL/GenBank/DDBJ whole genome shotgun (WGS) entry which is preliminary data.</text>
</comment>
<evidence type="ECO:0000256" key="1">
    <source>
        <dbReference type="ARBA" id="ARBA00004141"/>
    </source>
</evidence>
<dbReference type="Pfam" id="PF01061">
    <property type="entry name" value="ABC2_membrane"/>
    <property type="match status" value="1"/>
</dbReference>
<dbReference type="PANTHER" id="PTHR48041:SF94">
    <property type="entry name" value="ABC TRANSPORTER G FAMILY MEMBER 22"/>
    <property type="match status" value="1"/>
</dbReference>
<reference evidence="8 9" key="1">
    <citation type="journal article" date="2016" name="Sci. Rep.">
        <title>The genome sequence of the outbreeding globe artichoke constructed de novo incorporating a phase-aware low-pass sequencing strategy of F1 progeny.</title>
        <authorList>
            <person name="Scaglione D."/>
            <person name="Reyes-Chin-Wo S."/>
            <person name="Acquadro A."/>
            <person name="Froenicke L."/>
            <person name="Portis E."/>
            <person name="Beitel C."/>
            <person name="Tirone M."/>
            <person name="Mauro R."/>
            <person name="Lo Monaco A."/>
            <person name="Mauromicale G."/>
            <person name="Faccioli P."/>
            <person name="Cattivelli L."/>
            <person name="Rieseberg L."/>
            <person name="Michelmore R."/>
            <person name="Lanteri S."/>
        </authorList>
    </citation>
    <scope>NUCLEOTIDE SEQUENCE [LARGE SCALE GENOMIC DNA]</scope>
    <source>
        <strain evidence="8">2C</strain>
    </source>
</reference>
<dbReference type="GO" id="GO:0140359">
    <property type="term" value="F:ABC-type transporter activity"/>
    <property type="evidence" value="ECO:0007669"/>
    <property type="project" value="InterPro"/>
</dbReference>
<evidence type="ECO:0000256" key="6">
    <source>
        <dbReference type="SAM" id="Phobius"/>
    </source>
</evidence>
<evidence type="ECO:0000259" key="7">
    <source>
        <dbReference type="Pfam" id="PF01061"/>
    </source>
</evidence>
<keyword evidence="2" id="KW-0813">Transport</keyword>
<evidence type="ECO:0000256" key="4">
    <source>
        <dbReference type="ARBA" id="ARBA00022989"/>
    </source>
</evidence>
<proteinExistence type="predicted"/>
<dbReference type="Gramene" id="KVH90565">
    <property type="protein sequence ID" value="KVH90565"/>
    <property type="gene ID" value="Ccrd_007428"/>
</dbReference>